<evidence type="ECO:0008006" key="4">
    <source>
        <dbReference type="Google" id="ProtNLM"/>
    </source>
</evidence>
<proteinExistence type="predicted"/>
<keyword evidence="1" id="KW-1133">Transmembrane helix</keyword>
<keyword evidence="3" id="KW-1185">Reference proteome</keyword>
<reference evidence="2 3" key="1">
    <citation type="journal article" date="2012" name="J. Bacteriol.">
        <title>Genome Sequence of Extracellular-Protease-Producing Alishewanella jeotgali Isolated from Traditional Korean Fermented Seafood.</title>
        <authorList>
            <person name="Jung J."/>
            <person name="Chun J."/>
            <person name="Park W."/>
        </authorList>
    </citation>
    <scope>NUCLEOTIDE SEQUENCE [LARGE SCALE GENOMIC DNA]</scope>
    <source>
        <strain evidence="2 3">KCTC 22429</strain>
    </source>
</reference>
<dbReference type="eggNOG" id="ENOG5033N6R">
    <property type="taxonomic scope" value="Bacteria"/>
</dbReference>
<sequence length="105" mass="11801">MPQWLINFGNWLLDTIKTLAFTLFTMIKDVFFFAFEQGMILVTFILQGMGDLFQGLDVTSYIAALPPETSWVLSQIGLGQALGMIMSAITIRFMLQLVPFTRLGS</sequence>
<dbReference type="RefSeq" id="WP_008949221.1">
    <property type="nucleotide sequence ID" value="NZ_AHTH01000002.1"/>
</dbReference>
<keyword evidence="1" id="KW-0472">Membrane</keyword>
<evidence type="ECO:0000313" key="3">
    <source>
        <dbReference type="Proteomes" id="UP000012046"/>
    </source>
</evidence>
<protein>
    <recommendedName>
        <fullName evidence="4">DUF2523 domain-containing protein</fullName>
    </recommendedName>
</protein>
<dbReference type="Proteomes" id="UP000012046">
    <property type="component" value="Unassembled WGS sequence"/>
</dbReference>
<evidence type="ECO:0000313" key="2">
    <source>
        <dbReference type="EMBL" id="EHR42669.1"/>
    </source>
</evidence>
<feature type="transmembrane region" description="Helical" evidence="1">
    <location>
        <begin position="30"/>
        <end position="50"/>
    </location>
</feature>
<dbReference type="InterPro" id="IPR019670">
    <property type="entry name" value="DUF2523"/>
</dbReference>
<dbReference type="PATRIC" id="fig|1129374.4.peg.149"/>
<dbReference type="EMBL" id="AHTH01000002">
    <property type="protein sequence ID" value="EHR42669.1"/>
    <property type="molecule type" value="Genomic_DNA"/>
</dbReference>
<dbReference type="Pfam" id="PF10734">
    <property type="entry name" value="DUF2523"/>
    <property type="match status" value="1"/>
</dbReference>
<gene>
    <name evidence="2" type="ORF">AJE_00730</name>
</gene>
<accession>H3Z9Z5</accession>
<evidence type="ECO:0000256" key="1">
    <source>
        <dbReference type="SAM" id="Phobius"/>
    </source>
</evidence>
<feature type="transmembrane region" description="Helical" evidence="1">
    <location>
        <begin position="70"/>
        <end position="95"/>
    </location>
</feature>
<organism evidence="2 3">
    <name type="scientific">Alishewanella jeotgali KCTC 22429</name>
    <dbReference type="NCBI Taxonomy" id="1129374"/>
    <lineage>
        <taxon>Bacteria</taxon>
        <taxon>Pseudomonadati</taxon>
        <taxon>Pseudomonadota</taxon>
        <taxon>Gammaproteobacteria</taxon>
        <taxon>Alteromonadales</taxon>
        <taxon>Alteromonadaceae</taxon>
        <taxon>Alishewanella</taxon>
    </lineage>
</organism>
<comment type="caution">
    <text evidence="2">The sequence shown here is derived from an EMBL/GenBank/DDBJ whole genome shotgun (WGS) entry which is preliminary data.</text>
</comment>
<dbReference type="AlphaFoldDB" id="H3Z9Z5"/>
<name>H3Z9Z5_9ALTE</name>
<dbReference type="STRING" id="1129374.AJE_00730"/>
<keyword evidence="1" id="KW-0812">Transmembrane</keyword>